<gene>
    <name evidence="1" type="ORF">BDY19DRAFT_912957</name>
</gene>
<sequence length="289" mass="30000">MRVCSTGIAAFTFAATQVLGRAAYQLHSRDTTDVCAQLNGLLEVPEPFAGTVPVGFLSTCLCLGDIPKFMTSNGVAIAAVAAGGRDAAVSALTSMVNKAPNHKSCPFPDQAQPSCTSSNLCHFDCKNGFVPFPAPPFLPISCICAFPNKVCNGVCGLFKVCPSGKPKKRELDADEQRSLCPTGHSACGVYGFNSPDAWECVDTKSDLESCGGCTVGYGRNPAIGVDCTAIPAVMDVSCIAGTCAVQRCQPGFVVSANGAYCVRAGLTTQDDVPAALYGLEHVPLKKKSA</sequence>
<evidence type="ECO:0000313" key="2">
    <source>
        <dbReference type="Proteomes" id="UP001055072"/>
    </source>
</evidence>
<proteinExistence type="predicted"/>
<protein>
    <submittedName>
        <fullName evidence="1">Uncharacterized protein</fullName>
    </submittedName>
</protein>
<accession>A0ACB8UJN4</accession>
<reference evidence="1" key="1">
    <citation type="journal article" date="2021" name="Environ. Microbiol.">
        <title>Gene family expansions and transcriptome signatures uncover fungal adaptations to wood decay.</title>
        <authorList>
            <person name="Hage H."/>
            <person name="Miyauchi S."/>
            <person name="Viragh M."/>
            <person name="Drula E."/>
            <person name="Min B."/>
            <person name="Chaduli D."/>
            <person name="Navarro D."/>
            <person name="Favel A."/>
            <person name="Norest M."/>
            <person name="Lesage-Meessen L."/>
            <person name="Balint B."/>
            <person name="Merenyi Z."/>
            <person name="de Eugenio L."/>
            <person name="Morin E."/>
            <person name="Martinez A.T."/>
            <person name="Baldrian P."/>
            <person name="Stursova M."/>
            <person name="Martinez M.J."/>
            <person name="Novotny C."/>
            <person name="Magnuson J.K."/>
            <person name="Spatafora J.W."/>
            <person name="Maurice S."/>
            <person name="Pangilinan J."/>
            <person name="Andreopoulos W."/>
            <person name="LaButti K."/>
            <person name="Hundley H."/>
            <person name="Na H."/>
            <person name="Kuo A."/>
            <person name="Barry K."/>
            <person name="Lipzen A."/>
            <person name="Henrissat B."/>
            <person name="Riley R."/>
            <person name="Ahrendt S."/>
            <person name="Nagy L.G."/>
            <person name="Grigoriev I.V."/>
            <person name="Martin F."/>
            <person name="Rosso M.N."/>
        </authorList>
    </citation>
    <scope>NUCLEOTIDE SEQUENCE</scope>
    <source>
        <strain evidence="1">CBS 384.51</strain>
    </source>
</reference>
<comment type="caution">
    <text evidence="1">The sequence shown here is derived from an EMBL/GenBank/DDBJ whole genome shotgun (WGS) entry which is preliminary data.</text>
</comment>
<keyword evidence="2" id="KW-1185">Reference proteome</keyword>
<evidence type="ECO:0000313" key="1">
    <source>
        <dbReference type="EMBL" id="KAI0094484.1"/>
    </source>
</evidence>
<organism evidence="1 2">
    <name type="scientific">Irpex rosettiformis</name>
    <dbReference type="NCBI Taxonomy" id="378272"/>
    <lineage>
        <taxon>Eukaryota</taxon>
        <taxon>Fungi</taxon>
        <taxon>Dikarya</taxon>
        <taxon>Basidiomycota</taxon>
        <taxon>Agaricomycotina</taxon>
        <taxon>Agaricomycetes</taxon>
        <taxon>Polyporales</taxon>
        <taxon>Irpicaceae</taxon>
        <taxon>Irpex</taxon>
    </lineage>
</organism>
<name>A0ACB8UJN4_9APHY</name>
<dbReference type="Proteomes" id="UP001055072">
    <property type="component" value="Unassembled WGS sequence"/>
</dbReference>
<dbReference type="EMBL" id="MU274900">
    <property type="protein sequence ID" value="KAI0094484.1"/>
    <property type="molecule type" value="Genomic_DNA"/>
</dbReference>